<comment type="similarity">
    <text evidence="1">Belongs to the AIM32 family.</text>
</comment>
<dbReference type="AlphaFoldDB" id="A0A6G1KEA4"/>
<dbReference type="SUPFAM" id="SSF52833">
    <property type="entry name" value="Thioredoxin-like"/>
    <property type="match status" value="1"/>
</dbReference>
<dbReference type="Gene3D" id="3.40.30.10">
    <property type="entry name" value="Glutaredoxin"/>
    <property type="match status" value="1"/>
</dbReference>
<dbReference type="Proteomes" id="UP000799428">
    <property type="component" value="Unassembled WGS sequence"/>
</dbReference>
<evidence type="ECO:0000313" key="4">
    <source>
        <dbReference type="Proteomes" id="UP000799428"/>
    </source>
</evidence>
<evidence type="ECO:0000256" key="2">
    <source>
        <dbReference type="ARBA" id="ARBA00040895"/>
    </source>
</evidence>
<organism evidence="3 4">
    <name type="scientific">Pleomassaria siparia CBS 279.74</name>
    <dbReference type="NCBI Taxonomy" id="1314801"/>
    <lineage>
        <taxon>Eukaryota</taxon>
        <taxon>Fungi</taxon>
        <taxon>Dikarya</taxon>
        <taxon>Ascomycota</taxon>
        <taxon>Pezizomycotina</taxon>
        <taxon>Dothideomycetes</taxon>
        <taxon>Pleosporomycetidae</taxon>
        <taxon>Pleosporales</taxon>
        <taxon>Pleomassariaceae</taxon>
        <taxon>Pleomassaria</taxon>
    </lineage>
</organism>
<reference evidence="3" key="1">
    <citation type="journal article" date="2020" name="Stud. Mycol.">
        <title>101 Dothideomycetes genomes: a test case for predicting lifestyles and emergence of pathogens.</title>
        <authorList>
            <person name="Haridas S."/>
            <person name="Albert R."/>
            <person name="Binder M."/>
            <person name="Bloem J."/>
            <person name="Labutti K."/>
            <person name="Salamov A."/>
            <person name="Andreopoulos B."/>
            <person name="Baker S."/>
            <person name="Barry K."/>
            <person name="Bills G."/>
            <person name="Bluhm B."/>
            <person name="Cannon C."/>
            <person name="Castanera R."/>
            <person name="Culley D."/>
            <person name="Daum C."/>
            <person name="Ezra D."/>
            <person name="Gonzalez J."/>
            <person name="Henrissat B."/>
            <person name="Kuo A."/>
            <person name="Liang C."/>
            <person name="Lipzen A."/>
            <person name="Lutzoni F."/>
            <person name="Magnuson J."/>
            <person name="Mondo S."/>
            <person name="Nolan M."/>
            <person name="Ohm R."/>
            <person name="Pangilinan J."/>
            <person name="Park H.-J."/>
            <person name="Ramirez L."/>
            <person name="Alfaro M."/>
            <person name="Sun H."/>
            <person name="Tritt A."/>
            <person name="Yoshinaga Y."/>
            <person name="Zwiers L.-H."/>
            <person name="Turgeon B."/>
            <person name="Goodwin S."/>
            <person name="Spatafora J."/>
            <person name="Crous P."/>
            <person name="Grigoriev I."/>
        </authorList>
    </citation>
    <scope>NUCLEOTIDE SEQUENCE</scope>
    <source>
        <strain evidence="3">CBS 279.74</strain>
    </source>
</reference>
<name>A0A6G1KEA4_9PLEO</name>
<accession>A0A6G1KEA4</accession>
<evidence type="ECO:0000256" key="1">
    <source>
        <dbReference type="ARBA" id="ARBA00038208"/>
    </source>
</evidence>
<dbReference type="OrthoDB" id="10253744at2759"/>
<sequence length="352" mass="38248">MQTLRFLPRLHRIIRLSPCSQSPRPRAFPQRQFTTSHIRTLSAIPYTPTCPPSTCICAPTPDNLDIDRTTPLLNTMAPYAQHVVICSGQPDWTSRIEDEQSSAGDFMRGLRGVVGREGKRFDPFNNIVATMSSFPAASSKNNTSSMMLFPSFQRIDNIPHDSTSLTNLATAYLSATTLHPFHKAANLTPEQEANLIRDPSLATNLPTPSPIEKPVILICGHGGRDERCGILGPLLQGEFKNALKGKGIDAHVGTISHIGGHKFAGNVIIYLPPSWSQLSGTGLWYGRVGPEQVDGIIEETILGGRLVADLFRGGITMGGVNLGRVLEEQLKRDNGGEKDAGLRLKPRARASG</sequence>
<dbReference type="InterPro" id="IPR009737">
    <property type="entry name" value="Aim32/Apd1-like"/>
</dbReference>
<dbReference type="PANTHER" id="PTHR31902:SF7">
    <property type="entry name" value="ALTERED INHERITANCE OF MITOCHONDRIA PROTEIN 32"/>
    <property type="match status" value="1"/>
</dbReference>
<protein>
    <recommendedName>
        <fullName evidence="2">Altered inheritance of mitochondria protein 32</fullName>
    </recommendedName>
</protein>
<dbReference type="PANTHER" id="PTHR31902">
    <property type="entry name" value="ACTIN PATCHES DISTAL PROTEIN 1"/>
    <property type="match status" value="1"/>
</dbReference>
<evidence type="ECO:0000313" key="3">
    <source>
        <dbReference type="EMBL" id="KAF2710687.1"/>
    </source>
</evidence>
<dbReference type="InterPro" id="IPR036249">
    <property type="entry name" value="Thioredoxin-like_sf"/>
</dbReference>
<keyword evidence="4" id="KW-1185">Reference proteome</keyword>
<gene>
    <name evidence="3" type="ORF">K504DRAFT_480820</name>
</gene>
<dbReference type="CDD" id="cd03062">
    <property type="entry name" value="TRX_Fd_Sucrase"/>
    <property type="match status" value="1"/>
</dbReference>
<proteinExistence type="inferred from homology"/>
<dbReference type="Pfam" id="PF06999">
    <property type="entry name" value="Suc_Fer-like"/>
    <property type="match status" value="1"/>
</dbReference>
<dbReference type="EMBL" id="MU005768">
    <property type="protein sequence ID" value="KAF2710687.1"/>
    <property type="molecule type" value="Genomic_DNA"/>
</dbReference>